<protein>
    <recommendedName>
        <fullName evidence="5">Sulfite exporter TauE/SafE family protein</fullName>
    </recommendedName>
</protein>
<evidence type="ECO:0000256" key="2">
    <source>
        <dbReference type="SAM" id="Phobius"/>
    </source>
</evidence>
<comment type="similarity">
    <text evidence="1">Belongs to the 4-toluene sulfonate uptake permease (TSUP) (TC 2.A.102) family.</text>
</comment>
<gene>
    <name evidence="3" type="ORF">SO802_012407</name>
</gene>
<feature type="transmembrane region" description="Helical" evidence="2">
    <location>
        <begin position="31"/>
        <end position="59"/>
    </location>
</feature>
<dbReference type="PANTHER" id="PTHR14255:SF5">
    <property type="entry name" value="SULFITE EXPORTER TAUE_SAFE FAMILY PROTEIN 4"/>
    <property type="match status" value="1"/>
</dbReference>
<reference evidence="3 4" key="1">
    <citation type="submission" date="2024-01" db="EMBL/GenBank/DDBJ databases">
        <title>A telomere-to-telomere, gap-free genome of sweet tea (Lithocarpus litseifolius).</title>
        <authorList>
            <person name="Zhou J."/>
        </authorList>
    </citation>
    <scope>NUCLEOTIDE SEQUENCE [LARGE SCALE GENOMIC DNA]</scope>
    <source>
        <strain evidence="3">Zhou-2022a</strain>
        <tissue evidence="3">Leaf</tissue>
    </source>
</reference>
<name>A0AAW2D6L2_9ROSI</name>
<evidence type="ECO:0008006" key="5">
    <source>
        <dbReference type="Google" id="ProtNLM"/>
    </source>
</evidence>
<dbReference type="GO" id="GO:0016567">
    <property type="term" value="P:protein ubiquitination"/>
    <property type="evidence" value="ECO:0007669"/>
    <property type="project" value="TreeGrafter"/>
</dbReference>
<evidence type="ECO:0000256" key="1">
    <source>
        <dbReference type="ARBA" id="ARBA00009142"/>
    </source>
</evidence>
<keyword evidence="4" id="KW-1185">Reference proteome</keyword>
<keyword evidence="2" id="KW-0472">Membrane</keyword>
<sequence length="168" mass="18577">MKKTTKTEKYWDWELANETNPIWELEFSWRLVLATVIGFLGSACGTVGGVGGGGIFLPMLTLIVSFDTNSAAALSKFEFVFICEMVASMIMGASASSVWYNLRLSCPPHMWRLMRICICVNLESFFHGASVNVLNLEGLAKRLGAWSQDACPGLDWVCSPVRVLRPAF</sequence>
<keyword evidence="2" id="KW-1133">Transmembrane helix</keyword>
<dbReference type="PANTHER" id="PTHR14255">
    <property type="entry name" value="CEREBLON"/>
    <property type="match status" value="1"/>
</dbReference>
<proteinExistence type="inferred from homology"/>
<accession>A0AAW2D6L2</accession>
<feature type="transmembrane region" description="Helical" evidence="2">
    <location>
        <begin position="79"/>
        <end position="102"/>
    </location>
</feature>
<dbReference type="GO" id="GO:0031464">
    <property type="term" value="C:Cul4A-RING E3 ubiquitin ligase complex"/>
    <property type="evidence" value="ECO:0007669"/>
    <property type="project" value="TreeGrafter"/>
</dbReference>
<dbReference type="EMBL" id="JAZDWU010000004">
    <property type="protein sequence ID" value="KAL0004846.1"/>
    <property type="molecule type" value="Genomic_DNA"/>
</dbReference>
<evidence type="ECO:0000313" key="3">
    <source>
        <dbReference type="EMBL" id="KAL0004846.1"/>
    </source>
</evidence>
<dbReference type="Proteomes" id="UP001459277">
    <property type="component" value="Unassembled WGS sequence"/>
</dbReference>
<dbReference type="AlphaFoldDB" id="A0AAW2D6L2"/>
<evidence type="ECO:0000313" key="4">
    <source>
        <dbReference type="Proteomes" id="UP001459277"/>
    </source>
</evidence>
<comment type="caution">
    <text evidence="3">The sequence shown here is derived from an EMBL/GenBank/DDBJ whole genome shotgun (WGS) entry which is preliminary data.</text>
</comment>
<keyword evidence="2" id="KW-0812">Transmembrane</keyword>
<organism evidence="3 4">
    <name type="scientific">Lithocarpus litseifolius</name>
    <dbReference type="NCBI Taxonomy" id="425828"/>
    <lineage>
        <taxon>Eukaryota</taxon>
        <taxon>Viridiplantae</taxon>
        <taxon>Streptophyta</taxon>
        <taxon>Embryophyta</taxon>
        <taxon>Tracheophyta</taxon>
        <taxon>Spermatophyta</taxon>
        <taxon>Magnoliopsida</taxon>
        <taxon>eudicotyledons</taxon>
        <taxon>Gunneridae</taxon>
        <taxon>Pentapetalae</taxon>
        <taxon>rosids</taxon>
        <taxon>fabids</taxon>
        <taxon>Fagales</taxon>
        <taxon>Fagaceae</taxon>
        <taxon>Lithocarpus</taxon>
    </lineage>
</organism>